<evidence type="ECO:0000256" key="1">
    <source>
        <dbReference type="SAM" id="MobiDB-lite"/>
    </source>
</evidence>
<dbReference type="Proteomes" id="UP000784294">
    <property type="component" value="Unassembled WGS sequence"/>
</dbReference>
<evidence type="ECO:0000313" key="3">
    <source>
        <dbReference type="Proteomes" id="UP000784294"/>
    </source>
</evidence>
<feature type="compositionally biased region" description="Acidic residues" evidence="1">
    <location>
        <begin position="34"/>
        <end position="61"/>
    </location>
</feature>
<organism evidence="2 3">
    <name type="scientific">Protopolystoma xenopodis</name>
    <dbReference type="NCBI Taxonomy" id="117903"/>
    <lineage>
        <taxon>Eukaryota</taxon>
        <taxon>Metazoa</taxon>
        <taxon>Spiralia</taxon>
        <taxon>Lophotrochozoa</taxon>
        <taxon>Platyhelminthes</taxon>
        <taxon>Monogenea</taxon>
        <taxon>Polyopisthocotylea</taxon>
        <taxon>Polystomatidea</taxon>
        <taxon>Polystomatidae</taxon>
        <taxon>Protopolystoma</taxon>
    </lineage>
</organism>
<feature type="region of interest" description="Disordered" evidence="1">
    <location>
        <begin position="195"/>
        <end position="228"/>
    </location>
</feature>
<sequence>MVVSPVAADLPGKNPIQSNDPNLKQAENPCLVTGEEEDSSNEDDRECVYEEDDTEDEEEEVDRVQGKKDTEKVEQNDNFETILFCAQLAMIFTPNSPCRRFCAQPPFVEWDDKSLEIEVETLIMDVYRKSTHADFILSFFSNHSYKTKGCVTTLQYDPHESNEAAICTATRVKKPSRLRDSYPRPYSGEQFLVSSSTHIPPSASSSSVASSSPKSSPPSSTQPFKPISVPIQTVNHRSDVDLPAKRLQVGLAPLLIPVTIESDLTGNIEETISLDLVAGQLNKLDEDELERFLNED</sequence>
<dbReference type="AlphaFoldDB" id="A0A448WB92"/>
<feature type="compositionally biased region" description="Low complexity" evidence="1">
    <location>
        <begin position="195"/>
        <end position="219"/>
    </location>
</feature>
<keyword evidence="3" id="KW-1185">Reference proteome</keyword>
<comment type="caution">
    <text evidence="2">The sequence shown here is derived from an EMBL/GenBank/DDBJ whole genome shotgun (WGS) entry which is preliminary data.</text>
</comment>
<feature type="region of interest" description="Disordered" evidence="1">
    <location>
        <begin position="1"/>
        <end position="68"/>
    </location>
</feature>
<accession>A0A448WB92</accession>
<name>A0A448WB92_9PLAT</name>
<dbReference type="EMBL" id="CAAALY010001896">
    <property type="protein sequence ID" value="VEL07507.1"/>
    <property type="molecule type" value="Genomic_DNA"/>
</dbReference>
<evidence type="ECO:0000313" key="2">
    <source>
        <dbReference type="EMBL" id="VEL07507.1"/>
    </source>
</evidence>
<protein>
    <submittedName>
        <fullName evidence="2">Uncharacterized protein</fullName>
    </submittedName>
</protein>
<proteinExistence type="predicted"/>
<reference evidence="2" key="1">
    <citation type="submission" date="2018-11" db="EMBL/GenBank/DDBJ databases">
        <authorList>
            <consortium name="Pathogen Informatics"/>
        </authorList>
    </citation>
    <scope>NUCLEOTIDE SEQUENCE</scope>
</reference>
<gene>
    <name evidence="2" type="ORF">PXEA_LOCUS947</name>
</gene>